<dbReference type="EMBL" id="JAVRHV010000003">
    <property type="protein sequence ID" value="MDT0553167.1"/>
    <property type="molecule type" value="Genomic_DNA"/>
</dbReference>
<accession>A0ABU2Y545</accession>
<sequence length="115" mass="13701">MPREEKSLQFLDKIKTDNLYPKLLEQLNKDFRFSGIPDEIESTVKANELQNRLITIIYNLINRNFADYLNLLYRIDISESEIKKLDGSDIEKLSVQVSKQILKRECQKVWLRNRL</sequence>
<evidence type="ECO:0000313" key="2">
    <source>
        <dbReference type="Proteomes" id="UP001252186"/>
    </source>
</evidence>
<protein>
    <submittedName>
        <fullName evidence="1">Uncharacterized protein</fullName>
    </submittedName>
</protein>
<dbReference type="Proteomes" id="UP001252186">
    <property type="component" value="Unassembled WGS sequence"/>
</dbReference>
<name>A0ABU2Y545_9FLAO</name>
<evidence type="ECO:0000313" key="1">
    <source>
        <dbReference type="EMBL" id="MDT0553167.1"/>
    </source>
</evidence>
<comment type="caution">
    <text evidence="1">The sequence shown here is derived from an EMBL/GenBank/DDBJ whole genome shotgun (WGS) entry which is preliminary data.</text>
</comment>
<keyword evidence="2" id="KW-1185">Reference proteome</keyword>
<proteinExistence type="predicted"/>
<reference evidence="1 2" key="1">
    <citation type="submission" date="2023-09" db="EMBL/GenBank/DDBJ databases">
        <authorList>
            <person name="Rey-Velasco X."/>
        </authorList>
    </citation>
    <scope>NUCLEOTIDE SEQUENCE [LARGE SCALE GENOMIC DNA]</scope>
    <source>
        <strain evidence="1 2">P050</strain>
    </source>
</reference>
<dbReference type="RefSeq" id="WP_311593151.1">
    <property type="nucleotide sequence ID" value="NZ_JAVRHV010000003.1"/>
</dbReference>
<gene>
    <name evidence="1" type="ORF">RM519_07915</name>
</gene>
<organism evidence="1 2">
    <name type="scientific">Urechidicola vernalis</name>
    <dbReference type="NCBI Taxonomy" id="3075600"/>
    <lineage>
        <taxon>Bacteria</taxon>
        <taxon>Pseudomonadati</taxon>
        <taxon>Bacteroidota</taxon>
        <taxon>Flavobacteriia</taxon>
        <taxon>Flavobacteriales</taxon>
        <taxon>Flavobacteriaceae</taxon>
        <taxon>Urechidicola</taxon>
    </lineage>
</organism>